<dbReference type="Proteomes" id="UP000770661">
    <property type="component" value="Unassembled WGS sequence"/>
</dbReference>
<comment type="caution">
    <text evidence="2">The sequence shown here is derived from an EMBL/GenBank/DDBJ whole genome shotgun (WGS) entry which is preliminary data.</text>
</comment>
<feature type="region of interest" description="Disordered" evidence="1">
    <location>
        <begin position="184"/>
        <end position="264"/>
    </location>
</feature>
<evidence type="ECO:0000313" key="2">
    <source>
        <dbReference type="EMBL" id="KAG0721633.1"/>
    </source>
</evidence>
<proteinExistence type="predicted"/>
<accession>A0A8J4Y7M2</accession>
<dbReference type="EMBL" id="JACEEZ010010766">
    <property type="protein sequence ID" value="KAG0721633.1"/>
    <property type="molecule type" value="Genomic_DNA"/>
</dbReference>
<protein>
    <submittedName>
        <fullName evidence="2">Uncharacterized protein</fullName>
    </submittedName>
</protein>
<feature type="region of interest" description="Disordered" evidence="1">
    <location>
        <begin position="108"/>
        <end position="142"/>
    </location>
</feature>
<feature type="compositionally biased region" description="Gly residues" evidence="1">
    <location>
        <begin position="116"/>
        <end position="137"/>
    </location>
</feature>
<dbReference type="OrthoDB" id="6364988at2759"/>
<reference evidence="2" key="1">
    <citation type="submission" date="2020-07" db="EMBL/GenBank/DDBJ databases">
        <title>The High-quality genome of the commercially important snow crab, Chionoecetes opilio.</title>
        <authorList>
            <person name="Jeong J.-H."/>
            <person name="Ryu S."/>
        </authorList>
    </citation>
    <scope>NUCLEOTIDE SEQUENCE</scope>
    <source>
        <strain evidence="2">MADBK_172401_WGS</strain>
        <tissue evidence="2">Digestive gland</tissue>
    </source>
</reference>
<evidence type="ECO:0000256" key="1">
    <source>
        <dbReference type="SAM" id="MobiDB-lite"/>
    </source>
</evidence>
<sequence length="264" mass="29745">MTAAPKKAEAKCCRTQPLNLHTKDGNEALQEYGSQQGERSTGDRENFDQKMKEMFLSAGFSSSEKQRILMEENTRRKAEREKALQEKWRRSYERPRCTANITPDALKKKHIDVTTRGGGQVSGGGAGSWDGPAGGQDEGPRLENEKVLAAEIVDRQNKIKDGRVSDVDDRERLGIVVHRTAVGKTWRRRRTRQKTQTQQSNHDEAKAEEQEANTIRGDKMQQKNRLVIFSKTDSRAGGPKLQNEYRTPLKTSPLQGRGERGTPS</sequence>
<evidence type="ECO:0000313" key="3">
    <source>
        <dbReference type="Proteomes" id="UP000770661"/>
    </source>
</evidence>
<keyword evidence="3" id="KW-1185">Reference proteome</keyword>
<name>A0A8J4Y7M2_CHIOP</name>
<dbReference type="AlphaFoldDB" id="A0A8J4Y7M2"/>
<gene>
    <name evidence="2" type="ORF">GWK47_046086</name>
</gene>
<organism evidence="2 3">
    <name type="scientific">Chionoecetes opilio</name>
    <name type="common">Atlantic snow crab</name>
    <name type="synonym">Cancer opilio</name>
    <dbReference type="NCBI Taxonomy" id="41210"/>
    <lineage>
        <taxon>Eukaryota</taxon>
        <taxon>Metazoa</taxon>
        <taxon>Ecdysozoa</taxon>
        <taxon>Arthropoda</taxon>
        <taxon>Crustacea</taxon>
        <taxon>Multicrustacea</taxon>
        <taxon>Malacostraca</taxon>
        <taxon>Eumalacostraca</taxon>
        <taxon>Eucarida</taxon>
        <taxon>Decapoda</taxon>
        <taxon>Pleocyemata</taxon>
        <taxon>Brachyura</taxon>
        <taxon>Eubrachyura</taxon>
        <taxon>Majoidea</taxon>
        <taxon>Majidae</taxon>
        <taxon>Chionoecetes</taxon>
    </lineage>
</organism>